<dbReference type="EMBL" id="JBHUOZ010000003">
    <property type="protein sequence ID" value="MFD2920240.1"/>
    <property type="molecule type" value="Genomic_DNA"/>
</dbReference>
<accession>A0ABW6A736</accession>
<reference evidence="3" key="1">
    <citation type="journal article" date="2019" name="Int. J. Syst. Evol. Microbiol.">
        <title>The Global Catalogue of Microorganisms (GCM) 10K type strain sequencing project: providing services to taxonomists for standard genome sequencing and annotation.</title>
        <authorList>
            <consortium name="The Broad Institute Genomics Platform"/>
            <consortium name="The Broad Institute Genome Sequencing Center for Infectious Disease"/>
            <person name="Wu L."/>
            <person name="Ma J."/>
        </authorList>
    </citation>
    <scope>NUCLEOTIDE SEQUENCE [LARGE SCALE GENOMIC DNA]</scope>
    <source>
        <strain evidence="3">KCTC 23299</strain>
    </source>
</reference>
<dbReference type="Proteomes" id="UP001597511">
    <property type="component" value="Unassembled WGS sequence"/>
</dbReference>
<dbReference type="InterPro" id="IPR030890">
    <property type="entry name" value="LP_HExxH_w_TonB"/>
</dbReference>
<feature type="signal peptide" evidence="1">
    <location>
        <begin position="1"/>
        <end position="22"/>
    </location>
</feature>
<keyword evidence="2" id="KW-0449">Lipoprotein</keyword>
<gene>
    <name evidence="2" type="ORF">ACFS6H_11000</name>
</gene>
<dbReference type="NCBIfam" id="TIGR04549">
    <property type="entry name" value="LP_HExxH_w_tonB"/>
    <property type="match status" value="1"/>
</dbReference>
<evidence type="ECO:0000256" key="1">
    <source>
        <dbReference type="SAM" id="SignalP"/>
    </source>
</evidence>
<sequence>MKNKFYYKILFIGFLAAFVASCNKEKFTPVDMDDLNPDIPLTNSALDQWLKANFLDVYNSAVIYRYNRYYHEADRNVTPPEEDKVQPMMQTVLSGFVNPYRDVAGMNFMKVYMPKEWVLYGSTSYDAGGQGYAGTASGGVRVNLFGVNAYANTPGFIKGRINTIHHEFVHIVNQRFPIPSDFPQITKSTYNGNWQSTNADSAHKWGYVSTYASQNPNEDYAETASSLLVSGQHWFENRVKTCPAATGQAALRLKEQNVVNYFTNLVGVDFRALQKKMFLYMKDTINDPSYRFPQYINNNLYKTITINLDDNMYTTYGISPAFATAYNNFKTDMYNTNTTARYRLDNLQLRFETNTSLVVRATFTATAGSAANTTYSGDYSFSVGVNSTTGETTFTKIAQGTGTTFNNGNIFLTSFTNNITSFLTASTFITDWMPAPKDLAPNLVSRTAGFYSTANNANYFYGILATNL</sequence>
<feature type="chain" id="PRO_5047148751" evidence="1">
    <location>
        <begin position="23"/>
        <end position="468"/>
    </location>
</feature>
<keyword evidence="1" id="KW-0732">Signal</keyword>
<keyword evidence="3" id="KW-1185">Reference proteome</keyword>
<evidence type="ECO:0000313" key="2">
    <source>
        <dbReference type="EMBL" id="MFD2920240.1"/>
    </source>
</evidence>
<organism evidence="2 3">
    <name type="scientific">Terrimonas rubra</name>
    <dbReference type="NCBI Taxonomy" id="1035890"/>
    <lineage>
        <taxon>Bacteria</taxon>
        <taxon>Pseudomonadati</taxon>
        <taxon>Bacteroidota</taxon>
        <taxon>Chitinophagia</taxon>
        <taxon>Chitinophagales</taxon>
        <taxon>Chitinophagaceae</taxon>
        <taxon>Terrimonas</taxon>
    </lineage>
</organism>
<dbReference type="Pfam" id="PF15890">
    <property type="entry name" value="Peptidase_Mx1"/>
    <property type="match status" value="1"/>
</dbReference>
<dbReference type="PROSITE" id="PS51257">
    <property type="entry name" value="PROKAR_LIPOPROTEIN"/>
    <property type="match status" value="1"/>
</dbReference>
<protein>
    <submittedName>
        <fullName evidence="2">Substrate import-associated zinc metallohydrolase lipoprotein</fullName>
    </submittedName>
</protein>
<comment type="caution">
    <text evidence="2">The sequence shown here is derived from an EMBL/GenBank/DDBJ whole genome shotgun (WGS) entry which is preliminary data.</text>
</comment>
<proteinExistence type="predicted"/>
<name>A0ABW6A736_9BACT</name>
<evidence type="ECO:0000313" key="3">
    <source>
        <dbReference type="Proteomes" id="UP001597511"/>
    </source>
</evidence>
<dbReference type="RefSeq" id="WP_386098272.1">
    <property type="nucleotide sequence ID" value="NZ_JBHUOZ010000003.1"/>
</dbReference>
<dbReference type="Gene3D" id="3.40.390.70">
    <property type="match status" value="1"/>
</dbReference>